<organism evidence="1 2">
    <name type="scientific">Cucumis sativus</name>
    <name type="common">Cucumber</name>
    <dbReference type="NCBI Taxonomy" id="3659"/>
    <lineage>
        <taxon>Eukaryota</taxon>
        <taxon>Viridiplantae</taxon>
        <taxon>Streptophyta</taxon>
        <taxon>Embryophyta</taxon>
        <taxon>Tracheophyta</taxon>
        <taxon>Spermatophyta</taxon>
        <taxon>Magnoliopsida</taxon>
        <taxon>eudicotyledons</taxon>
        <taxon>Gunneridae</taxon>
        <taxon>Pentapetalae</taxon>
        <taxon>rosids</taxon>
        <taxon>fabids</taxon>
        <taxon>Cucurbitales</taxon>
        <taxon>Cucurbitaceae</taxon>
        <taxon>Benincaseae</taxon>
        <taxon>Cucumis</taxon>
    </lineage>
</organism>
<accession>A0A0A0L055</accession>
<dbReference type="EMBL" id="CM002925">
    <property type="protein sequence ID" value="KGN55118.1"/>
    <property type="molecule type" value="Genomic_DNA"/>
</dbReference>
<reference evidence="1 2" key="4">
    <citation type="journal article" date="2011" name="BMC Genomics">
        <title>RNA-Seq improves annotation of protein-coding genes in the cucumber genome.</title>
        <authorList>
            <person name="Li Z."/>
            <person name="Zhang Z."/>
            <person name="Yan P."/>
            <person name="Huang S."/>
            <person name="Fei Z."/>
            <person name="Lin K."/>
        </authorList>
    </citation>
    <scope>NUCLEOTIDE SEQUENCE [LARGE SCALE GENOMIC DNA]</scope>
    <source>
        <strain evidence="2">cv. 9930</strain>
    </source>
</reference>
<proteinExistence type="predicted"/>
<reference evidence="1 2" key="3">
    <citation type="journal article" date="2010" name="BMC Genomics">
        <title>Transcriptome sequencing and comparative analysis of cucumber flowers with different sex types.</title>
        <authorList>
            <person name="Guo S."/>
            <person name="Zheng Y."/>
            <person name="Joung J.G."/>
            <person name="Liu S."/>
            <person name="Zhang Z."/>
            <person name="Crasta O.R."/>
            <person name="Sobral B.W."/>
            <person name="Xu Y."/>
            <person name="Huang S."/>
            <person name="Fei Z."/>
        </authorList>
    </citation>
    <scope>NUCLEOTIDE SEQUENCE [LARGE SCALE GENOMIC DNA]</scope>
    <source>
        <strain evidence="2">cv. 9930</strain>
    </source>
</reference>
<keyword evidence="2" id="KW-1185">Reference proteome</keyword>
<evidence type="ECO:0000313" key="2">
    <source>
        <dbReference type="Proteomes" id="UP000029981"/>
    </source>
</evidence>
<reference evidence="1 2" key="2">
    <citation type="journal article" date="2009" name="PLoS ONE">
        <title>An integrated genetic and cytogenetic map of the cucumber genome.</title>
        <authorList>
            <person name="Ren Y."/>
            <person name="Zhang Z."/>
            <person name="Liu J."/>
            <person name="Staub J.E."/>
            <person name="Han Y."/>
            <person name="Cheng Z."/>
            <person name="Li X."/>
            <person name="Lu J."/>
            <person name="Miao H."/>
            <person name="Kang H."/>
            <person name="Xie B."/>
            <person name="Gu X."/>
            <person name="Wang X."/>
            <person name="Du Y."/>
            <person name="Jin W."/>
            <person name="Huang S."/>
        </authorList>
    </citation>
    <scope>NUCLEOTIDE SEQUENCE [LARGE SCALE GENOMIC DNA]</scope>
    <source>
        <strain evidence="2">cv. 9930</strain>
    </source>
</reference>
<gene>
    <name evidence="1" type="ORF">Csa_4G631600</name>
</gene>
<evidence type="ECO:0000313" key="1">
    <source>
        <dbReference type="EMBL" id="KGN55118.1"/>
    </source>
</evidence>
<reference evidence="1 2" key="1">
    <citation type="journal article" date="2009" name="Nat. Genet.">
        <title>The genome of the cucumber, Cucumis sativus L.</title>
        <authorList>
            <person name="Huang S."/>
            <person name="Li R."/>
            <person name="Zhang Z."/>
            <person name="Li L."/>
            <person name="Gu X."/>
            <person name="Fan W."/>
            <person name="Lucas W.J."/>
            <person name="Wang X."/>
            <person name="Xie B."/>
            <person name="Ni P."/>
            <person name="Ren Y."/>
            <person name="Zhu H."/>
            <person name="Li J."/>
            <person name="Lin K."/>
            <person name="Jin W."/>
            <person name="Fei Z."/>
            <person name="Li G."/>
            <person name="Staub J."/>
            <person name="Kilian A."/>
            <person name="van der Vossen E.A."/>
            <person name="Wu Y."/>
            <person name="Guo J."/>
            <person name="He J."/>
            <person name="Jia Z."/>
            <person name="Ren Y."/>
            <person name="Tian G."/>
            <person name="Lu Y."/>
            <person name="Ruan J."/>
            <person name="Qian W."/>
            <person name="Wang M."/>
            <person name="Huang Q."/>
            <person name="Li B."/>
            <person name="Xuan Z."/>
            <person name="Cao J."/>
            <person name="Asan"/>
            <person name="Wu Z."/>
            <person name="Zhang J."/>
            <person name="Cai Q."/>
            <person name="Bai Y."/>
            <person name="Zhao B."/>
            <person name="Han Y."/>
            <person name="Li Y."/>
            <person name="Li X."/>
            <person name="Wang S."/>
            <person name="Shi Q."/>
            <person name="Liu S."/>
            <person name="Cho W.K."/>
            <person name="Kim J.Y."/>
            <person name="Xu Y."/>
            <person name="Heller-Uszynska K."/>
            <person name="Miao H."/>
            <person name="Cheng Z."/>
            <person name="Zhang S."/>
            <person name="Wu J."/>
            <person name="Yang Y."/>
            <person name="Kang H."/>
            <person name="Li M."/>
            <person name="Liang H."/>
            <person name="Ren X."/>
            <person name="Shi Z."/>
            <person name="Wen M."/>
            <person name="Jian M."/>
            <person name="Yang H."/>
            <person name="Zhang G."/>
            <person name="Yang Z."/>
            <person name="Chen R."/>
            <person name="Liu S."/>
            <person name="Li J."/>
            <person name="Ma L."/>
            <person name="Liu H."/>
            <person name="Zhou Y."/>
            <person name="Zhao J."/>
            <person name="Fang X."/>
            <person name="Li G."/>
            <person name="Fang L."/>
            <person name="Li Y."/>
            <person name="Liu D."/>
            <person name="Zheng H."/>
            <person name="Zhang Y."/>
            <person name="Qin N."/>
            <person name="Li Z."/>
            <person name="Yang G."/>
            <person name="Yang S."/>
            <person name="Bolund L."/>
            <person name="Kristiansen K."/>
            <person name="Zheng H."/>
            <person name="Li S."/>
            <person name="Zhang X."/>
            <person name="Yang H."/>
            <person name="Wang J."/>
            <person name="Sun R."/>
            <person name="Zhang B."/>
            <person name="Jiang S."/>
            <person name="Wang J."/>
            <person name="Du Y."/>
            <person name="Li S."/>
        </authorList>
    </citation>
    <scope>NUCLEOTIDE SEQUENCE [LARGE SCALE GENOMIC DNA]</scope>
    <source>
        <strain evidence="2">cv. 9930</strain>
    </source>
</reference>
<dbReference type="Proteomes" id="UP000029981">
    <property type="component" value="Chromosome 4"/>
</dbReference>
<sequence length="119" mass="12854">MAYSNRSVVAFRFSKALFEQCHGAAAAAAAVPPFSPAPAVSISYKVDTSEERDVTGAKAEELIAEMVKDGKVRSTVEVAYDATKGTAEKVKDTVIAEANENVVDTTEYRSMENMDDQKQ</sequence>
<dbReference type="KEGG" id="csv:101215612"/>
<dbReference type="AlphaFoldDB" id="A0A0A0L055"/>
<dbReference type="OrthoDB" id="1725562at2759"/>
<protein>
    <submittedName>
        <fullName evidence="1">Uncharacterized protein</fullName>
    </submittedName>
</protein>
<dbReference type="Gramene" id="KGN55118">
    <property type="protein sequence ID" value="KGN55118"/>
    <property type="gene ID" value="Csa_4G631600"/>
</dbReference>
<name>A0A0A0L055_CUCSA</name>